<organism evidence="8 9">
    <name type="scientific">Discina gigas</name>
    <dbReference type="NCBI Taxonomy" id="1032678"/>
    <lineage>
        <taxon>Eukaryota</taxon>
        <taxon>Fungi</taxon>
        <taxon>Dikarya</taxon>
        <taxon>Ascomycota</taxon>
        <taxon>Pezizomycotina</taxon>
        <taxon>Pezizomycetes</taxon>
        <taxon>Pezizales</taxon>
        <taxon>Discinaceae</taxon>
        <taxon>Discina</taxon>
    </lineage>
</organism>
<feature type="domain" description="Zn(2)-C6 fungal-type" evidence="7">
    <location>
        <begin position="6"/>
        <end position="38"/>
    </location>
</feature>
<feature type="compositionally biased region" description="Low complexity" evidence="6">
    <location>
        <begin position="104"/>
        <end position="114"/>
    </location>
</feature>
<dbReference type="Gene3D" id="4.10.240.10">
    <property type="entry name" value="Zn(2)-C6 fungal-type DNA-binding domain"/>
    <property type="match status" value="1"/>
</dbReference>
<keyword evidence="2" id="KW-0479">Metal-binding</keyword>
<dbReference type="InterPro" id="IPR036864">
    <property type="entry name" value="Zn2-C6_fun-type_DNA-bd_sf"/>
</dbReference>
<dbReference type="PANTHER" id="PTHR47338">
    <property type="entry name" value="ZN(II)2CYS6 TRANSCRIPTION FACTOR (EUROFUNG)-RELATED"/>
    <property type="match status" value="1"/>
</dbReference>
<dbReference type="CDD" id="cd00067">
    <property type="entry name" value="GAL4"/>
    <property type="match status" value="1"/>
</dbReference>
<evidence type="ECO:0000256" key="2">
    <source>
        <dbReference type="ARBA" id="ARBA00022723"/>
    </source>
</evidence>
<feature type="region of interest" description="Disordered" evidence="6">
    <location>
        <begin position="40"/>
        <end position="118"/>
    </location>
</feature>
<comment type="caution">
    <text evidence="8">The sequence shown here is derived from an EMBL/GenBank/DDBJ whole genome shotgun (WGS) entry which is preliminary data.</text>
</comment>
<accession>A0ABR3GIW9</accession>
<feature type="compositionally biased region" description="Low complexity" evidence="6">
    <location>
        <begin position="885"/>
        <end position="934"/>
    </location>
</feature>
<reference evidence="8 9" key="1">
    <citation type="submission" date="2024-02" db="EMBL/GenBank/DDBJ databases">
        <title>Discinaceae phylogenomics.</title>
        <authorList>
            <person name="Dirks A.C."/>
            <person name="James T.Y."/>
        </authorList>
    </citation>
    <scope>NUCLEOTIDE SEQUENCE [LARGE SCALE GENOMIC DNA]</scope>
    <source>
        <strain evidence="8 9">ACD0624</strain>
    </source>
</reference>
<name>A0ABR3GIW9_9PEZI</name>
<dbReference type="EMBL" id="JBBBZM010000061">
    <property type="protein sequence ID" value="KAL0635871.1"/>
    <property type="molecule type" value="Genomic_DNA"/>
</dbReference>
<evidence type="ECO:0000256" key="6">
    <source>
        <dbReference type="SAM" id="MobiDB-lite"/>
    </source>
</evidence>
<feature type="region of interest" description="Disordered" evidence="6">
    <location>
        <begin position="636"/>
        <end position="661"/>
    </location>
</feature>
<evidence type="ECO:0000256" key="1">
    <source>
        <dbReference type="ARBA" id="ARBA00004123"/>
    </source>
</evidence>
<evidence type="ECO:0000259" key="7">
    <source>
        <dbReference type="PROSITE" id="PS50048"/>
    </source>
</evidence>
<keyword evidence="3" id="KW-0805">Transcription regulation</keyword>
<evidence type="ECO:0000313" key="8">
    <source>
        <dbReference type="EMBL" id="KAL0635871.1"/>
    </source>
</evidence>
<dbReference type="Proteomes" id="UP001447188">
    <property type="component" value="Unassembled WGS sequence"/>
</dbReference>
<dbReference type="Pfam" id="PF00172">
    <property type="entry name" value="Zn_clus"/>
    <property type="match status" value="1"/>
</dbReference>
<feature type="compositionally biased region" description="Gly residues" evidence="6">
    <location>
        <begin position="59"/>
        <end position="80"/>
    </location>
</feature>
<keyword evidence="4" id="KW-0804">Transcription</keyword>
<feature type="region of interest" description="Disordered" evidence="6">
    <location>
        <begin position="878"/>
        <end position="943"/>
    </location>
</feature>
<evidence type="ECO:0000256" key="5">
    <source>
        <dbReference type="ARBA" id="ARBA00023242"/>
    </source>
</evidence>
<feature type="compositionally biased region" description="Low complexity" evidence="6">
    <location>
        <begin position="830"/>
        <end position="852"/>
    </location>
</feature>
<evidence type="ECO:0000256" key="4">
    <source>
        <dbReference type="ARBA" id="ARBA00023163"/>
    </source>
</evidence>
<dbReference type="SUPFAM" id="SSF57701">
    <property type="entry name" value="Zn2/Cys6 DNA-binding domain"/>
    <property type="match status" value="1"/>
</dbReference>
<keyword evidence="5" id="KW-0539">Nucleus</keyword>
<dbReference type="SMART" id="SM00066">
    <property type="entry name" value="GAL4"/>
    <property type="match status" value="1"/>
</dbReference>
<dbReference type="InterPro" id="IPR007219">
    <property type="entry name" value="XnlR_reg_dom"/>
</dbReference>
<evidence type="ECO:0000313" key="9">
    <source>
        <dbReference type="Proteomes" id="UP001447188"/>
    </source>
</evidence>
<feature type="region of interest" description="Disordered" evidence="6">
    <location>
        <begin position="321"/>
        <end position="348"/>
    </location>
</feature>
<feature type="region of interest" description="Disordered" evidence="6">
    <location>
        <begin position="708"/>
        <end position="728"/>
    </location>
</feature>
<dbReference type="CDD" id="cd12148">
    <property type="entry name" value="fungal_TF_MHR"/>
    <property type="match status" value="1"/>
</dbReference>
<feature type="compositionally biased region" description="Basic and acidic residues" evidence="6">
    <location>
        <begin position="780"/>
        <end position="795"/>
    </location>
</feature>
<protein>
    <recommendedName>
        <fullName evidence="7">Zn(2)-C6 fungal-type domain-containing protein</fullName>
    </recommendedName>
</protein>
<dbReference type="PROSITE" id="PS50048">
    <property type="entry name" value="ZN2_CY6_FUNGAL_2"/>
    <property type="match status" value="1"/>
</dbReference>
<sequence>MRSSIACVRCRRSKVKCVNTGPNTTCRACEASNRECTYPPPVASGAPRVSSGAATVRTSGGGGGGGGGRDIAPGNIGGGASLHHGGASGDRSEAPKKAKPKKPAPTGGVAPGPGSYQGPKAFREALDAAVLTPILWTQIFEAFQLHHSPTLPFLHPPTFLSKLRVATNSAPINSSSSSTSPPAPEKGHSPLLLLGLLTLAARHVPVLVAHHAPALPSPAQVSEFYASALKYRLHNDDDTSHGAPGESGSAFATPSLEKTQAILMLAVHEWGMCRGSEAYVWLGVAIRMGGVLGLSWDDVEEDASIWANPFVTLALAGNKESDASPSAKRRKLDTGNTRPTSGGGKASGKEFIEKEVRRRTFWAAFMLDRSLSSGRLRPSGISLAEAARVQLPCEERGFLFGEGVRTGYLSVDGFDKKEDRNGSDGKLGRWEVGDEEGILARVVRITEIWGRVQEWACAGGRRQEKHPPWSPHSRFYKLSQLLDGFHSSLPRHLHFSPQTLSAHMSSRTSSAYAVMHITYFLCLVIMHREYIPFLPLRINKPQGPLDPPVFPPEDPKTETEGLGPGTTISDWWEESAKEIFRCARGIMQIVNGLEEWNASVETPAVGFAVYMVGVSGVYAWSFPWMDQAGYITGSIPADASTSGDDEDEEMEGSRTGKGAEGTGLEARKAVELITKMKDSWKMAEGWFLTLGRLRRYFQKVRGEYVRLHGGSASDSESGRTPSAGEAPEAAVARRLKEGLGGGFEEYRRFERLFHDFSGMAEGEVNATARGTVHTPPPKQHSHEHESVKREGGDVEVKREGDVEAALLLAVEGASGVGGASVDRWMAINTPRQQQEQRQQQQHQQQQQSLSHPSPHRGPNQAPVHNEGFLTSLATYAAGQPPMQQNNNSITATNNTAPPLVPTSTTPTIPNTSLPQTSPAASSPSIAAASSPSTTRQQAPIQQQKLVDENRRRMMEHEQLQRELDKGERCGGGAEDLAVFVNGRGLDEWGDEAGWMGRIWEK</sequence>
<dbReference type="Pfam" id="PF04082">
    <property type="entry name" value="Fungal_trans"/>
    <property type="match status" value="1"/>
</dbReference>
<comment type="subcellular location">
    <subcellularLocation>
        <location evidence="1">Nucleus</location>
    </subcellularLocation>
</comment>
<dbReference type="InterPro" id="IPR050815">
    <property type="entry name" value="TF_fung"/>
</dbReference>
<evidence type="ECO:0000256" key="3">
    <source>
        <dbReference type="ARBA" id="ARBA00023015"/>
    </source>
</evidence>
<gene>
    <name evidence="8" type="ORF">Q9L58_005215</name>
</gene>
<feature type="region of interest" description="Disordered" evidence="6">
    <location>
        <begin position="769"/>
        <end position="795"/>
    </location>
</feature>
<dbReference type="PROSITE" id="PS00463">
    <property type="entry name" value="ZN2_CY6_FUNGAL_1"/>
    <property type="match status" value="1"/>
</dbReference>
<proteinExistence type="predicted"/>
<feature type="region of interest" description="Disordered" evidence="6">
    <location>
        <begin position="830"/>
        <end position="864"/>
    </location>
</feature>
<dbReference type="InterPro" id="IPR001138">
    <property type="entry name" value="Zn2Cys6_DnaBD"/>
</dbReference>
<dbReference type="SMART" id="SM00906">
    <property type="entry name" value="Fungal_trans"/>
    <property type="match status" value="1"/>
</dbReference>
<keyword evidence="9" id="KW-1185">Reference proteome</keyword>
<dbReference type="PANTHER" id="PTHR47338:SF5">
    <property type="entry name" value="ZN(II)2CYS6 TRANSCRIPTION FACTOR (EUROFUNG)"/>
    <property type="match status" value="1"/>
</dbReference>